<evidence type="ECO:0000313" key="2">
    <source>
        <dbReference type="EMBL" id="CAA9472482.1"/>
    </source>
</evidence>
<sequence length="134" mass="14334">MAVLRVPGALPARQVPTLPDPRRPGIQNPLARRRQRPSAAWQHAWRGGRISRKNVPIGSCAVSYATGMVPGTSGTGPSPPRVRPMFFLWPGCRNITPVVARPSRQAATRAYPPSAGPRRGPPTPCSILYGPATA</sequence>
<feature type="region of interest" description="Disordered" evidence="1">
    <location>
        <begin position="100"/>
        <end position="134"/>
    </location>
</feature>
<name>A0A6J4RLZ4_9ACTN</name>
<gene>
    <name evidence="2" type="ORF">AVDCRST_MAG02-3848</name>
</gene>
<reference evidence="2" key="1">
    <citation type="submission" date="2020-02" db="EMBL/GenBank/DDBJ databases">
        <authorList>
            <person name="Meier V. D."/>
        </authorList>
    </citation>
    <scope>NUCLEOTIDE SEQUENCE</scope>
    <source>
        <strain evidence="2">AVDCRST_MAG02</strain>
    </source>
</reference>
<accession>A0A6J4RLZ4</accession>
<proteinExistence type="predicted"/>
<evidence type="ECO:0000256" key="1">
    <source>
        <dbReference type="SAM" id="MobiDB-lite"/>
    </source>
</evidence>
<dbReference type="EMBL" id="CADCVH010000106">
    <property type="protein sequence ID" value="CAA9472482.1"/>
    <property type="molecule type" value="Genomic_DNA"/>
</dbReference>
<feature type="region of interest" description="Disordered" evidence="1">
    <location>
        <begin position="12"/>
        <end position="45"/>
    </location>
</feature>
<organism evidence="2">
    <name type="scientific">uncultured Rubrobacteraceae bacterium</name>
    <dbReference type="NCBI Taxonomy" id="349277"/>
    <lineage>
        <taxon>Bacteria</taxon>
        <taxon>Bacillati</taxon>
        <taxon>Actinomycetota</taxon>
        <taxon>Rubrobacteria</taxon>
        <taxon>Rubrobacterales</taxon>
        <taxon>Rubrobacteraceae</taxon>
        <taxon>environmental samples</taxon>
    </lineage>
</organism>
<protein>
    <submittedName>
        <fullName evidence="2">Uncharacterized protein</fullName>
    </submittedName>
</protein>
<dbReference type="AlphaFoldDB" id="A0A6J4RLZ4"/>